<name>A0A090D247_9BACT</name>
<dbReference type="OrthoDB" id="21519at2"/>
<evidence type="ECO:0008006" key="4">
    <source>
        <dbReference type="Google" id="ProtNLM"/>
    </source>
</evidence>
<sequence>MKNKFCALLYTLALFASANAIAEMKPAVKILATTAKERYDGAADCKFVFTNFPINEDIKVSYLSCVSKDPKNRKVEWLKLFEDGTFGINKCRKAAVFDVNTKNTIKGEKVVARFETKEKVLAEISFVPKPLIFKSDKDSFSVEVILEETAPTTIYKFCLRGLKENDLLFFNSLSGSETLNSVYVHDPSKSFLYTPGVAGEVSGEAKVKFTKSDDILAFSLPWGMAIKEQRKGKTLSLIRN</sequence>
<dbReference type="EMBL" id="CCEJ010000005">
    <property type="protein sequence ID" value="CDR34058.1"/>
    <property type="molecule type" value="Genomic_DNA"/>
</dbReference>
<dbReference type="Proteomes" id="UP000031552">
    <property type="component" value="Unassembled WGS sequence"/>
</dbReference>
<accession>A0A090D247</accession>
<feature type="chain" id="PRO_5001853833" description="Secreted protein" evidence="1">
    <location>
        <begin position="23"/>
        <end position="240"/>
    </location>
</feature>
<dbReference type="eggNOG" id="ENOG5033K7B">
    <property type="taxonomic scope" value="Bacteria"/>
</dbReference>
<evidence type="ECO:0000313" key="3">
    <source>
        <dbReference type="Proteomes" id="UP000031552"/>
    </source>
</evidence>
<reference evidence="2" key="1">
    <citation type="submission" date="2013-12" db="EMBL/GenBank/DDBJ databases">
        <authorList>
            <person name="Linke B."/>
        </authorList>
    </citation>
    <scope>NUCLEOTIDE SEQUENCE [LARGE SCALE GENOMIC DNA]</scope>
    <source>
        <strain evidence="2">CRIB-18</strain>
    </source>
</reference>
<dbReference type="RefSeq" id="WP_041017608.1">
    <property type="nucleotide sequence ID" value="NZ_CCEJ010000005.1"/>
</dbReference>
<reference evidence="2" key="2">
    <citation type="submission" date="2014-09" db="EMBL/GenBank/DDBJ databases">
        <title>Criblamydia sequanensis harbors a mega-plasmid encoding arsenite resistance.</title>
        <authorList>
            <person name="Bertelli C."/>
            <person name="Goesmann A."/>
            <person name="Greub G."/>
        </authorList>
    </citation>
    <scope>NUCLEOTIDE SEQUENCE [LARGE SCALE GENOMIC DNA]</scope>
    <source>
        <strain evidence="2">CRIB-18</strain>
    </source>
</reference>
<dbReference type="STRING" id="1437425.CSEC_1237"/>
<keyword evidence="3" id="KW-1185">Reference proteome</keyword>
<organism evidence="2 3">
    <name type="scientific">Candidatus Criblamydia sequanensis CRIB-18</name>
    <dbReference type="NCBI Taxonomy" id="1437425"/>
    <lineage>
        <taxon>Bacteria</taxon>
        <taxon>Pseudomonadati</taxon>
        <taxon>Chlamydiota</taxon>
        <taxon>Chlamydiia</taxon>
        <taxon>Parachlamydiales</taxon>
        <taxon>Candidatus Criblamydiaceae</taxon>
        <taxon>Candidatus Criblamydia</taxon>
    </lineage>
</organism>
<dbReference type="AlphaFoldDB" id="A0A090D247"/>
<comment type="caution">
    <text evidence="2">The sequence shown here is derived from an EMBL/GenBank/DDBJ whole genome shotgun (WGS) entry which is preliminary data.</text>
</comment>
<keyword evidence="1" id="KW-0732">Signal</keyword>
<feature type="signal peptide" evidence="1">
    <location>
        <begin position="1"/>
        <end position="22"/>
    </location>
</feature>
<gene>
    <name evidence="2" type="ORF">CSEC_1237</name>
</gene>
<evidence type="ECO:0000313" key="2">
    <source>
        <dbReference type="EMBL" id="CDR34058.1"/>
    </source>
</evidence>
<protein>
    <recommendedName>
        <fullName evidence="4">Secreted protein</fullName>
    </recommendedName>
</protein>
<evidence type="ECO:0000256" key="1">
    <source>
        <dbReference type="SAM" id="SignalP"/>
    </source>
</evidence>
<proteinExistence type="predicted"/>